<feature type="chain" id="PRO_5024280220" evidence="1">
    <location>
        <begin position="21"/>
        <end position="154"/>
    </location>
</feature>
<organism evidence="2 3">
    <name type="scientific">Pyrus ussuriensis x Pyrus communis</name>
    <dbReference type="NCBI Taxonomy" id="2448454"/>
    <lineage>
        <taxon>Eukaryota</taxon>
        <taxon>Viridiplantae</taxon>
        <taxon>Streptophyta</taxon>
        <taxon>Embryophyta</taxon>
        <taxon>Tracheophyta</taxon>
        <taxon>Spermatophyta</taxon>
        <taxon>Magnoliopsida</taxon>
        <taxon>eudicotyledons</taxon>
        <taxon>Gunneridae</taxon>
        <taxon>Pentapetalae</taxon>
        <taxon>rosids</taxon>
        <taxon>fabids</taxon>
        <taxon>Rosales</taxon>
        <taxon>Rosaceae</taxon>
        <taxon>Amygdaloideae</taxon>
        <taxon>Maleae</taxon>
        <taxon>Pyrus</taxon>
    </lineage>
</organism>
<name>A0A5N5GLA7_9ROSA</name>
<keyword evidence="1" id="KW-0732">Signal</keyword>
<dbReference type="AlphaFoldDB" id="A0A5N5GLA7"/>
<evidence type="ECO:0000313" key="2">
    <source>
        <dbReference type="EMBL" id="KAB2614372.1"/>
    </source>
</evidence>
<dbReference type="EMBL" id="SMOL01000435">
    <property type="protein sequence ID" value="KAB2614372.1"/>
    <property type="molecule type" value="Genomic_DNA"/>
</dbReference>
<comment type="caution">
    <text evidence="2">The sequence shown here is derived from an EMBL/GenBank/DDBJ whole genome shotgun (WGS) entry which is preliminary data.</text>
</comment>
<reference evidence="2 3" key="2">
    <citation type="submission" date="2019-11" db="EMBL/GenBank/DDBJ databases">
        <title>A de novo genome assembly of a pear dwarfing rootstock.</title>
        <authorList>
            <person name="Wang F."/>
            <person name="Wang J."/>
            <person name="Li S."/>
            <person name="Zhang Y."/>
            <person name="Fang M."/>
            <person name="Ma L."/>
            <person name="Zhao Y."/>
            <person name="Jiang S."/>
        </authorList>
    </citation>
    <scope>NUCLEOTIDE SEQUENCE [LARGE SCALE GENOMIC DNA]</scope>
    <source>
        <strain evidence="2">S2</strain>
        <tissue evidence="2">Leaf</tissue>
    </source>
</reference>
<dbReference type="Proteomes" id="UP000327157">
    <property type="component" value="Unassembled WGS sequence"/>
</dbReference>
<reference evidence="2 3" key="1">
    <citation type="submission" date="2019-09" db="EMBL/GenBank/DDBJ databases">
        <authorList>
            <person name="Ou C."/>
        </authorList>
    </citation>
    <scope>NUCLEOTIDE SEQUENCE [LARGE SCALE GENOMIC DNA]</scope>
    <source>
        <strain evidence="2">S2</strain>
        <tissue evidence="2">Leaf</tissue>
    </source>
</reference>
<evidence type="ECO:0000313" key="3">
    <source>
        <dbReference type="Proteomes" id="UP000327157"/>
    </source>
</evidence>
<gene>
    <name evidence="2" type="ORF">D8674_040769</name>
</gene>
<sequence length="154" mass="16719">MPYVLKLLMAWQDMLCIVEAGCNSWDERSCSSTHLSTSLTSPSLHISSCGSNDLSAAIADFYNLVLKLVSFWSSWGLGIEGGPEAPWQLYSFLLGFGRVRPAASQPYPSARVHGGPKAPGQLHSPHLVFERTRPAKNGGVGFRLFASLGLYGYV</sequence>
<protein>
    <submittedName>
        <fullName evidence="2">Uncharacterized protein</fullName>
    </submittedName>
</protein>
<accession>A0A5N5GLA7</accession>
<keyword evidence="3" id="KW-1185">Reference proteome</keyword>
<proteinExistence type="predicted"/>
<evidence type="ECO:0000256" key="1">
    <source>
        <dbReference type="SAM" id="SignalP"/>
    </source>
</evidence>
<feature type="signal peptide" evidence="1">
    <location>
        <begin position="1"/>
        <end position="20"/>
    </location>
</feature>
<dbReference type="OrthoDB" id="10509363at2759"/>